<dbReference type="InterPro" id="IPR051610">
    <property type="entry name" value="GPI/OXD"/>
</dbReference>
<dbReference type="SUPFAM" id="SSF51182">
    <property type="entry name" value="RmlC-like cupins"/>
    <property type="match status" value="1"/>
</dbReference>
<keyword evidence="4" id="KW-1185">Reference proteome</keyword>
<dbReference type="PANTHER" id="PTHR35848:SF6">
    <property type="entry name" value="CUPIN TYPE-2 DOMAIN-CONTAINING PROTEIN"/>
    <property type="match status" value="1"/>
</dbReference>
<dbReference type="PANTHER" id="PTHR35848">
    <property type="entry name" value="OXALATE-BINDING PROTEIN"/>
    <property type="match status" value="1"/>
</dbReference>
<evidence type="ECO:0000313" key="3">
    <source>
        <dbReference type="EMBL" id="RBP53768.1"/>
    </source>
</evidence>
<evidence type="ECO:0000313" key="4">
    <source>
        <dbReference type="Proteomes" id="UP000253083"/>
    </source>
</evidence>
<dbReference type="Pfam" id="PF07883">
    <property type="entry name" value="Cupin_2"/>
    <property type="match status" value="1"/>
</dbReference>
<dbReference type="RefSeq" id="WP_113953306.1">
    <property type="nucleotide sequence ID" value="NZ_QNRT01000001.1"/>
</dbReference>
<dbReference type="OrthoDB" id="7870362at2"/>
<dbReference type="AlphaFoldDB" id="A0A395JW40"/>
<dbReference type="InterPro" id="IPR011051">
    <property type="entry name" value="RmlC_Cupin_sf"/>
</dbReference>
<dbReference type="InterPro" id="IPR013096">
    <property type="entry name" value="Cupin_2"/>
</dbReference>
<dbReference type="GO" id="GO:0046872">
    <property type="term" value="F:metal ion binding"/>
    <property type="evidence" value="ECO:0007669"/>
    <property type="project" value="UniProtKB-KW"/>
</dbReference>
<name>A0A395JW40_9GAMM</name>
<evidence type="ECO:0000256" key="1">
    <source>
        <dbReference type="ARBA" id="ARBA00022723"/>
    </source>
</evidence>
<evidence type="ECO:0000259" key="2">
    <source>
        <dbReference type="Pfam" id="PF07883"/>
    </source>
</evidence>
<dbReference type="EMBL" id="QNRT01000001">
    <property type="protein sequence ID" value="RBP53768.1"/>
    <property type="molecule type" value="Genomic_DNA"/>
</dbReference>
<dbReference type="CDD" id="cd02214">
    <property type="entry name" value="cupin_MJ1618"/>
    <property type="match status" value="1"/>
</dbReference>
<dbReference type="InParanoid" id="A0A395JW40"/>
<proteinExistence type="predicted"/>
<gene>
    <name evidence="3" type="ORF">DFR28_1011157</name>
</gene>
<organism evidence="3 4">
    <name type="scientific">Arenicella xantha</name>
    <dbReference type="NCBI Taxonomy" id="644221"/>
    <lineage>
        <taxon>Bacteria</taxon>
        <taxon>Pseudomonadati</taxon>
        <taxon>Pseudomonadota</taxon>
        <taxon>Gammaproteobacteria</taxon>
        <taxon>Arenicellales</taxon>
        <taxon>Arenicellaceae</taxon>
        <taxon>Arenicella</taxon>
    </lineage>
</organism>
<reference evidence="3 4" key="1">
    <citation type="submission" date="2018-06" db="EMBL/GenBank/DDBJ databases">
        <title>Genomic Encyclopedia of Type Strains, Phase IV (KMG-IV): sequencing the most valuable type-strain genomes for metagenomic binning, comparative biology and taxonomic classification.</title>
        <authorList>
            <person name="Goeker M."/>
        </authorList>
    </citation>
    <scope>NUCLEOTIDE SEQUENCE [LARGE SCALE GENOMIC DNA]</scope>
    <source>
        <strain evidence="3 4">DSM 24032</strain>
    </source>
</reference>
<protein>
    <submittedName>
        <fullName evidence="3">Cupin domain</fullName>
    </submittedName>
</protein>
<keyword evidence="1" id="KW-0479">Metal-binding</keyword>
<dbReference type="Proteomes" id="UP000253083">
    <property type="component" value="Unassembled WGS sequence"/>
</dbReference>
<dbReference type="InterPro" id="IPR014710">
    <property type="entry name" value="RmlC-like_jellyroll"/>
</dbReference>
<accession>A0A395JW40</accession>
<comment type="caution">
    <text evidence="3">The sequence shown here is derived from an EMBL/GenBank/DDBJ whole genome shotgun (WGS) entry which is preliminary data.</text>
</comment>
<feature type="domain" description="Cupin type-2" evidence="2">
    <location>
        <begin position="30"/>
        <end position="99"/>
    </location>
</feature>
<sequence length="113" mass="12869">MSTDEYYFKEGCFIQEWHNAPDDETVSVAHVRVEPRQTTKLHALTATTERYIMLQGRGQVTVGSKSWLVEAGDVVVIPPDQAQAIENLEDQDLVFLAVCTPRFDIENYQELQP</sequence>
<dbReference type="Gene3D" id="2.60.120.10">
    <property type="entry name" value="Jelly Rolls"/>
    <property type="match status" value="1"/>
</dbReference>